<dbReference type="SUPFAM" id="SSF53098">
    <property type="entry name" value="Ribonuclease H-like"/>
    <property type="match status" value="1"/>
</dbReference>
<feature type="compositionally biased region" description="Polar residues" evidence="2">
    <location>
        <begin position="445"/>
        <end position="454"/>
    </location>
</feature>
<dbReference type="Gene3D" id="3.30.420.10">
    <property type="entry name" value="Ribonuclease H-like superfamily/Ribonuclease H"/>
    <property type="match status" value="1"/>
</dbReference>
<dbReference type="GO" id="GO:0008270">
    <property type="term" value="F:zinc ion binding"/>
    <property type="evidence" value="ECO:0007669"/>
    <property type="project" value="UniProtKB-KW"/>
</dbReference>
<feature type="region of interest" description="Disordered" evidence="2">
    <location>
        <begin position="435"/>
        <end position="455"/>
    </location>
</feature>
<dbReference type="InterPro" id="IPR012337">
    <property type="entry name" value="RNaseH-like_sf"/>
</dbReference>
<evidence type="ECO:0000313" key="5">
    <source>
        <dbReference type="EMBL" id="OLQ13969.1"/>
    </source>
</evidence>
<organism evidence="5 6">
    <name type="scientific">Symbiodinium microadriaticum</name>
    <name type="common">Dinoflagellate</name>
    <name type="synonym">Zooxanthella microadriatica</name>
    <dbReference type="NCBI Taxonomy" id="2951"/>
    <lineage>
        <taxon>Eukaryota</taxon>
        <taxon>Sar</taxon>
        <taxon>Alveolata</taxon>
        <taxon>Dinophyceae</taxon>
        <taxon>Suessiales</taxon>
        <taxon>Symbiodiniaceae</taxon>
        <taxon>Symbiodinium</taxon>
    </lineage>
</organism>
<proteinExistence type="predicted"/>
<keyword evidence="6" id="KW-1185">Reference proteome</keyword>
<keyword evidence="1" id="KW-0863">Zinc-finger</keyword>
<feature type="domain" description="CCHC-type" evidence="3">
    <location>
        <begin position="424"/>
        <end position="438"/>
    </location>
</feature>
<feature type="compositionally biased region" description="Low complexity" evidence="2">
    <location>
        <begin position="196"/>
        <end position="207"/>
    </location>
</feature>
<feature type="region of interest" description="Disordered" evidence="2">
    <location>
        <begin position="892"/>
        <end position="911"/>
    </location>
</feature>
<evidence type="ECO:0000259" key="4">
    <source>
        <dbReference type="PROSITE" id="PS50994"/>
    </source>
</evidence>
<feature type="compositionally biased region" description="Low complexity" evidence="2">
    <location>
        <begin position="397"/>
        <end position="414"/>
    </location>
</feature>
<keyword evidence="1" id="KW-0862">Zinc</keyword>
<evidence type="ECO:0000256" key="1">
    <source>
        <dbReference type="PROSITE-ProRule" id="PRU00047"/>
    </source>
</evidence>
<dbReference type="InterPro" id="IPR013103">
    <property type="entry name" value="RVT_2"/>
</dbReference>
<feature type="compositionally biased region" description="Basic and acidic residues" evidence="2">
    <location>
        <begin position="1381"/>
        <end position="1392"/>
    </location>
</feature>
<dbReference type="PROSITE" id="PS50158">
    <property type="entry name" value="ZF_CCHC"/>
    <property type="match status" value="1"/>
</dbReference>
<feature type="region of interest" description="Disordered" evidence="2">
    <location>
        <begin position="2028"/>
        <end position="2087"/>
    </location>
</feature>
<dbReference type="EMBL" id="LSRX01000021">
    <property type="protein sequence ID" value="OLQ13969.1"/>
    <property type="molecule type" value="Genomic_DNA"/>
</dbReference>
<gene>
    <name evidence="5" type="ORF">AK812_SmicGene1890</name>
</gene>
<feature type="compositionally biased region" description="Low complexity" evidence="2">
    <location>
        <begin position="898"/>
        <end position="911"/>
    </location>
</feature>
<feature type="domain" description="Integrase catalytic" evidence="4">
    <location>
        <begin position="995"/>
        <end position="1169"/>
    </location>
</feature>
<dbReference type="GO" id="GO:0015074">
    <property type="term" value="P:DNA integration"/>
    <property type="evidence" value="ECO:0007669"/>
    <property type="project" value="InterPro"/>
</dbReference>
<dbReference type="OrthoDB" id="442305at2759"/>
<dbReference type="InterPro" id="IPR001584">
    <property type="entry name" value="Integrase_cat-core"/>
</dbReference>
<dbReference type="Pfam" id="PF07727">
    <property type="entry name" value="RVT_2"/>
    <property type="match status" value="1"/>
</dbReference>
<evidence type="ECO:0000259" key="3">
    <source>
        <dbReference type="PROSITE" id="PS50158"/>
    </source>
</evidence>
<dbReference type="GO" id="GO:0003676">
    <property type="term" value="F:nucleic acid binding"/>
    <property type="evidence" value="ECO:0007669"/>
    <property type="project" value="InterPro"/>
</dbReference>
<dbReference type="Proteomes" id="UP000186817">
    <property type="component" value="Unassembled WGS sequence"/>
</dbReference>
<name>A0A1Q9F2T4_SYMMI</name>
<feature type="compositionally biased region" description="Polar residues" evidence="2">
    <location>
        <begin position="162"/>
        <end position="179"/>
    </location>
</feature>
<feature type="region of interest" description="Disordered" evidence="2">
    <location>
        <begin position="379"/>
        <end position="423"/>
    </location>
</feature>
<protein>
    <submittedName>
        <fullName evidence="5">Retrovirus-related Pol polyprotein from transposon TNT 1-94</fullName>
    </submittedName>
</protein>
<keyword evidence="1" id="KW-0479">Metal-binding</keyword>
<dbReference type="InterPro" id="IPR036397">
    <property type="entry name" value="RNaseH_sf"/>
</dbReference>
<dbReference type="SUPFAM" id="SSF57756">
    <property type="entry name" value="Retrovirus zinc finger-like domains"/>
    <property type="match status" value="1"/>
</dbReference>
<dbReference type="PROSITE" id="PS50994">
    <property type="entry name" value="INTEGRASE"/>
    <property type="match status" value="1"/>
</dbReference>
<feature type="compositionally biased region" description="Basic and acidic residues" evidence="2">
    <location>
        <begin position="1364"/>
        <end position="1373"/>
    </location>
</feature>
<dbReference type="InterPro" id="IPR001878">
    <property type="entry name" value="Znf_CCHC"/>
</dbReference>
<evidence type="ECO:0000256" key="2">
    <source>
        <dbReference type="SAM" id="MobiDB-lite"/>
    </source>
</evidence>
<dbReference type="SMART" id="SM00343">
    <property type="entry name" value="ZnF_C2HC"/>
    <property type="match status" value="1"/>
</dbReference>
<dbReference type="InterPro" id="IPR036875">
    <property type="entry name" value="Znf_CCHC_sf"/>
</dbReference>
<comment type="caution">
    <text evidence="5">The sequence shown here is derived from an EMBL/GenBank/DDBJ whole genome shotgun (WGS) entry which is preliminary data.</text>
</comment>
<reference evidence="5 6" key="1">
    <citation type="submission" date="2016-02" db="EMBL/GenBank/DDBJ databases">
        <title>Genome analysis of coral dinoflagellate symbionts highlights evolutionary adaptations to a symbiotic lifestyle.</title>
        <authorList>
            <person name="Aranda M."/>
            <person name="Li Y."/>
            <person name="Liew Y.J."/>
            <person name="Baumgarten S."/>
            <person name="Simakov O."/>
            <person name="Wilson M."/>
            <person name="Piel J."/>
            <person name="Ashoor H."/>
            <person name="Bougouffa S."/>
            <person name="Bajic V.B."/>
            <person name="Ryu T."/>
            <person name="Ravasi T."/>
            <person name="Bayer T."/>
            <person name="Micklem G."/>
            <person name="Kim H."/>
            <person name="Bhak J."/>
            <person name="Lajeunesse T.C."/>
            <person name="Voolstra C.R."/>
        </authorList>
    </citation>
    <scope>NUCLEOTIDE SEQUENCE [LARGE SCALE GENOMIC DNA]</scope>
    <source>
        <strain evidence="5 6">CCMP2467</strain>
    </source>
</reference>
<evidence type="ECO:0000313" key="6">
    <source>
        <dbReference type="Proteomes" id="UP000186817"/>
    </source>
</evidence>
<accession>A0A1Q9F2T4</accession>
<feature type="region of interest" description="Disordered" evidence="2">
    <location>
        <begin position="139"/>
        <end position="216"/>
    </location>
</feature>
<feature type="region of interest" description="Disordered" evidence="2">
    <location>
        <begin position="1363"/>
        <end position="1416"/>
    </location>
</feature>
<sequence length="2161" mass="241020">MSGTAEQTTAAVGRTKDGIPTWGGEAGTFVQYEAALLWEQSLTWEKRYTAGPKLVQELSGAAKRLVAGQPAGWVAYRGGVSTLMGHLRQALGKPKVNEVTDLLASYFKGTRRRPQESMNDYITRKTEAYMRASQALKRVQPHYEKERYPPYVPDPGSRRGSGDQSSWGWSRQWTPATQEDSGHRDGDRDDDGQDGGATETSTRATTTQEDNDSWGRWHPNRWNTWNGWSWGHQWGGHWGYHDWSSHSSTTSTTSTSSSVELLPQFIQGWYLLADANLDAGERNVVMTALNGSFDPQRVAQELRNQFSEADVKKRDSQKRYSYLGEFHEDLDEDHDHLDNGSVDLHIGDLTEEENALVVDAEHAAQEAMATMFNARRTLREARQKQHAVKQNRKYFQGSASTGSRGPSSSSSSAPKPRDDSGIECLRCGQRGHRVANCPHKPLSETKGQANMTGDNSKENHQAPFVCYSETHAGFATDHFDNTALATISQNEALTTAEAVREGMAVIDGGATQTIGSVAAVEAVMRKNKAKYGCSGLRGVDYQDPPVFSFGNSTENRCLSTARLGITANGQKGEMRIHTLEDGESPILMSIESLRSVGALIDFEADLAVFRNLDPGRIVRLARGKSGHQLLPLSEDLLGASMQTQQPVPSLAHYLPDQPRRRHYCLPMKDFLVMIAATFKAQDVVPLTFAFVPRSMDKMTCPQMVLSLRAYGEEPPKEWKKVQLLQRLKELEEQGEIVAPASKSKTPLAQAVSNLNRAGSKKALLQKFVMDECGIKVTGNETMHILTQRAMSHLLATVEAVGEEPLGFGKYASQSYETVAQNDPQYCNWAITTAEEGPCSEYLKRFATWLVKEKEEKKKRAPETRAKLDLNQVMTKKKQGGYTIVGDSEVKVKKEKETPTATSTTPSMASSSQATIEQLALAVQSLANEVKTMKEEKGEKPRKILATADQEMEDQKEKQRLQDWGFQCPDDVNKEAYAVETSPPALKARRNLAALEPLPPKLYTIEADIGNWVHPHTEESVNFMIIVDTGSRFRAARILSQGSKRTPCAQDCLHYLEEGWVQYFGHPRSLRLDPAGAFRSSAVEEWCDKHSIFLDIVPGEAHWKIGAVESAVKGAKELMTKLCHYDQDLTPQQALAEAITTFNHKELVRGYSPAQHVLGQAPDETGRFIPSGNLLHPDLLVENPTEEFERGVRLRAEAEKALSDWMAHQRLMRAKHSRHRPCYDYTPGELVYYWRTQDSNKGRRQPGGKHGRFLGPARILATETRLAEDGQARPGGAVWLVKGRSLLKCAPEQLRRATEREELLESLADPAQQRMSWTYHTVANEIGGNRYEDISGDLPSTAEWHRAQRPDEEAQPVRYRLRSKRGAEDLHGVEAMEEDVNAEAKDSQSEPHSRVRSRSRARGSTEGPTSPDRPTAWWNDVQESQWPEQQASFWNDRNAAVEISISFPESQRGCAKALKDLGAYMVGSMKRRAVELSERRMTPEERTAFDGAKAIEVKNFIASKAFEILPDHAKPDKSQAIGMRWILTWKLKEDGTRKPKARAVLLGYQDEAYEHRATTSPVMTRQTRQMLLQVSAWKRWKVQKGDVTGAFLQSRQYPDQLYCIPCPEICQALNIPIGSVTKVQKACYGLVDAPLEWYRSVDQFLKELGFTRLWSDACCWVLREKGQLRGIVSGHVDDFLFGGPEGDALWKSKIKAIQAKFKWGDWEANKFTQCGVVVEQTSQGFELSQPTYLDNLHEINVCASRKKCRGDLTTDREKSQLRALLGGISWHAQQVAPYLAADVSLLLTEVSRSTVETIVKANCLLHAAKQKQSYKMKIHAFKETDDLTMVMWVDAANANRIDGGSTQGLFMGITSKEILRGAVCPVSPIAWHSQKIERTCRSPGAAEAQAAVNGEDCLYYGRYEWSELLHGGGDLHEPDQLVRQTGGCVVTDSRNVYDRLETEVMVIKGAEKRTSLELLAIKESQANTGVEMRWVHSEAQLANSLTKAGGFREYELYYKMGHQWRLVEDASMMSAKRRKEMGLQPLEQHKDRSKVSEGVQRPMFSQSDSVPVKPEENLATTAARGSIKRPARTPSAGHYGRPPCRSDESPFEVVGKGTICTPNCENGCPSDVPTGTSARPSCMDGDYCALRCIVGGCPPGARCIHNSGLLGMCIYPDQEVVV</sequence>